<dbReference type="AlphaFoldDB" id="A0A212KD50"/>
<dbReference type="EMBL" id="FLUQ01000005">
    <property type="protein sequence ID" value="SBW09571.1"/>
    <property type="molecule type" value="Genomic_DNA"/>
</dbReference>
<organism evidence="5">
    <name type="scientific">uncultured delta proteobacterium</name>
    <dbReference type="NCBI Taxonomy" id="34034"/>
    <lineage>
        <taxon>Bacteria</taxon>
        <taxon>Deltaproteobacteria</taxon>
        <taxon>environmental samples</taxon>
    </lineage>
</organism>
<dbReference type="Gene3D" id="3.30.70.20">
    <property type="match status" value="1"/>
</dbReference>
<keyword evidence="2" id="KW-0408">Iron</keyword>
<dbReference type="GO" id="GO:0046872">
    <property type="term" value="F:metal ion binding"/>
    <property type="evidence" value="ECO:0007669"/>
    <property type="project" value="UniProtKB-KW"/>
</dbReference>
<accession>A0A212KD50</accession>
<evidence type="ECO:0000256" key="1">
    <source>
        <dbReference type="ARBA" id="ARBA00022723"/>
    </source>
</evidence>
<dbReference type="Pfam" id="PF12838">
    <property type="entry name" value="Fer4_7"/>
    <property type="match status" value="1"/>
</dbReference>
<feature type="domain" description="4Fe-4S ferredoxin-type" evidence="4">
    <location>
        <begin position="2"/>
        <end position="31"/>
    </location>
</feature>
<evidence type="ECO:0000256" key="3">
    <source>
        <dbReference type="ARBA" id="ARBA00023014"/>
    </source>
</evidence>
<evidence type="ECO:0000256" key="2">
    <source>
        <dbReference type="ARBA" id="ARBA00023004"/>
    </source>
</evidence>
<feature type="domain" description="4Fe-4S ferredoxin-type" evidence="4">
    <location>
        <begin position="33"/>
        <end position="62"/>
    </location>
</feature>
<proteinExistence type="predicted"/>
<dbReference type="PROSITE" id="PS51379">
    <property type="entry name" value="4FE4S_FER_2"/>
    <property type="match status" value="2"/>
</dbReference>
<gene>
    <name evidence="5" type="ORF">KL86DPRO_50210</name>
</gene>
<sequence>MKKLFIQRKWCKGCRVCVTFCPKKVLDIDAEDKVYAKNPDDCIQCNLCGLRCPDLAIEVREEDANDGPSCGWVAVTSGKAKKEAV</sequence>
<dbReference type="SUPFAM" id="SSF54862">
    <property type="entry name" value="4Fe-4S ferredoxins"/>
    <property type="match status" value="1"/>
</dbReference>
<name>A0A212KD50_9DELT</name>
<evidence type="ECO:0000313" key="5">
    <source>
        <dbReference type="EMBL" id="SBW09571.1"/>
    </source>
</evidence>
<keyword evidence="1" id="KW-0479">Metal-binding</keyword>
<dbReference type="PROSITE" id="PS00198">
    <property type="entry name" value="4FE4S_FER_1"/>
    <property type="match status" value="1"/>
</dbReference>
<dbReference type="InterPro" id="IPR017900">
    <property type="entry name" value="4Fe4S_Fe_S_CS"/>
</dbReference>
<dbReference type="InterPro" id="IPR017896">
    <property type="entry name" value="4Fe4S_Fe-S-bd"/>
</dbReference>
<keyword evidence="3" id="KW-0411">Iron-sulfur</keyword>
<evidence type="ECO:0000259" key="4">
    <source>
        <dbReference type="PROSITE" id="PS51379"/>
    </source>
</evidence>
<protein>
    <recommendedName>
        <fullName evidence="4">4Fe-4S ferredoxin-type domain-containing protein</fullName>
    </recommendedName>
</protein>
<dbReference type="PANTHER" id="PTHR43122:SF1">
    <property type="entry name" value="IRON-SULFUR-BINDING PROTEIN"/>
    <property type="match status" value="1"/>
</dbReference>
<dbReference type="GO" id="GO:0051536">
    <property type="term" value="F:iron-sulfur cluster binding"/>
    <property type="evidence" value="ECO:0007669"/>
    <property type="project" value="UniProtKB-KW"/>
</dbReference>
<dbReference type="PANTHER" id="PTHR43122">
    <property type="entry name" value="FERREDOXIN SUBUNIT OF PYRUVATE:FLAVODOXIN OXIDOREDUCTASE-RELATED"/>
    <property type="match status" value="1"/>
</dbReference>
<reference evidence="5" key="1">
    <citation type="submission" date="2016-04" db="EMBL/GenBank/DDBJ databases">
        <authorList>
            <person name="Evans L.H."/>
            <person name="Alamgir A."/>
            <person name="Owens N."/>
            <person name="Weber N.D."/>
            <person name="Virtaneva K."/>
            <person name="Barbian K."/>
            <person name="Babar A."/>
            <person name="Rosenke K."/>
        </authorList>
    </citation>
    <scope>NUCLEOTIDE SEQUENCE</scope>
    <source>
        <strain evidence="5">86</strain>
    </source>
</reference>